<dbReference type="InterPro" id="IPR003593">
    <property type="entry name" value="AAA+_ATPase"/>
</dbReference>
<evidence type="ECO:0000256" key="2">
    <source>
        <dbReference type="ARBA" id="ARBA00022448"/>
    </source>
</evidence>
<protein>
    <submittedName>
        <fullName evidence="7">Putative ABC transport system ATP-binding protein</fullName>
    </submittedName>
</protein>
<dbReference type="GO" id="GO:0022857">
    <property type="term" value="F:transmembrane transporter activity"/>
    <property type="evidence" value="ECO:0007669"/>
    <property type="project" value="UniProtKB-ARBA"/>
</dbReference>
<comment type="similarity">
    <text evidence="1">Belongs to the ABC transporter superfamily.</text>
</comment>
<keyword evidence="3" id="KW-0547">Nucleotide-binding</keyword>
<evidence type="ECO:0000313" key="8">
    <source>
        <dbReference type="Proteomes" id="UP000198833"/>
    </source>
</evidence>
<dbReference type="InterPro" id="IPR017871">
    <property type="entry name" value="ABC_transporter-like_CS"/>
</dbReference>
<dbReference type="OrthoDB" id="9791546at2"/>
<dbReference type="STRING" id="89093.SAMN04488558_104124"/>
<dbReference type="SUPFAM" id="SSF52540">
    <property type="entry name" value="P-loop containing nucleoside triphosphate hydrolases"/>
    <property type="match status" value="1"/>
</dbReference>
<accession>A0A1H9CRN6</accession>
<dbReference type="InterPro" id="IPR003439">
    <property type="entry name" value="ABC_transporter-like_ATP-bd"/>
</dbReference>
<reference evidence="7 8" key="1">
    <citation type="submission" date="2016-10" db="EMBL/GenBank/DDBJ databases">
        <authorList>
            <person name="de Groot N.N."/>
        </authorList>
    </citation>
    <scope>NUCLEOTIDE SEQUENCE [LARGE SCALE GENOMIC DNA]</scope>
    <source>
        <strain evidence="7 8">DSM 15695</strain>
    </source>
</reference>
<evidence type="ECO:0000256" key="1">
    <source>
        <dbReference type="ARBA" id="ARBA00005417"/>
    </source>
</evidence>
<dbReference type="FunFam" id="3.40.50.300:FF:000032">
    <property type="entry name" value="Export ABC transporter ATP-binding protein"/>
    <property type="match status" value="1"/>
</dbReference>
<dbReference type="GO" id="GO:0006865">
    <property type="term" value="P:amino acid transport"/>
    <property type="evidence" value="ECO:0007669"/>
    <property type="project" value="UniProtKB-KW"/>
</dbReference>
<gene>
    <name evidence="7" type="ORF">SAMN04488558_104124</name>
</gene>
<evidence type="ECO:0000256" key="4">
    <source>
        <dbReference type="ARBA" id="ARBA00022840"/>
    </source>
</evidence>
<dbReference type="AlphaFoldDB" id="A0A1H9CRN6"/>
<evidence type="ECO:0000256" key="5">
    <source>
        <dbReference type="ARBA" id="ARBA00022970"/>
    </source>
</evidence>
<evidence type="ECO:0000259" key="6">
    <source>
        <dbReference type="PROSITE" id="PS50893"/>
    </source>
</evidence>
<sequence>MTLLEVNHLKKVYGDQHSVQTEALSKVSFTVNQGEFVAIMGESGSGKSTLLNIIASLDHATAGSVILNGRNLSKIKAKDLARFRREELGFVFQQFNLLNSFSNRDNVLLPLVLSGVNQSEMNQQLMSLVNLLGLADILDKYPYQISGGQQQRVAIARAMISQPSLLLADEPTGALDSKSSQVILDLFSQLQKAGQTILMVTHSLTAAAYADRVLFIKDGIVYNEIYKGGESQRQFFNRINQSLEVISAGEAHE</sequence>
<dbReference type="InterPro" id="IPR027417">
    <property type="entry name" value="P-loop_NTPase"/>
</dbReference>
<dbReference type="GO" id="GO:0005524">
    <property type="term" value="F:ATP binding"/>
    <property type="evidence" value="ECO:0007669"/>
    <property type="project" value="UniProtKB-KW"/>
</dbReference>
<keyword evidence="8" id="KW-1185">Reference proteome</keyword>
<keyword evidence="5" id="KW-0029">Amino-acid transport</keyword>
<proteinExistence type="inferred from homology"/>
<dbReference type="PANTHER" id="PTHR42798">
    <property type="entry name" value="LIPOPROTEIN-RELEASING SYSTEM ATP-BINDING PROTEIN LOLD"/>
    <property type="match status" value="1"/>
</dbReference>
<dbReference type="Pfam" id="PF00005">
    <property type="entry name" value="ABC_tran"/>
    <property type="match status" value="1"/>
</dbReference>
<organism evidence="7 8">
    <name type="scientific">Ignavigranum ruoffiae</name>
    <dbReference type="NCBI Taxonomy" id="89093"/>
    <lineage>
        <taxon>Bacteria</taxon>
        <taxon>Bacillati</taxon>
        <taxon>Bacillota</taxon>
        <taxon>Bacilli</taxon>
        <taxon>Lactobacillales</taxon>
        <taxon>Aerococcaceae</taxon>
        <taxon>Ignavigranum</taxon>
    </lineage>
</organism>
<dbReference type="SMART" id="SM00382">
    <property type="entry name" value="AAA"/>
    <property type="match status" value="1"/>
</dbReference>
<evidence type="ECO:0000313" key="7">
    <source>
        <dbReference type="EMBL" id="SEQ03890.1"/>
    </source>
</evidence>
<dbReference type="CDD" id="cd03255">
    <property type="entry name" value="ABC_MJ0796_LolCDE_FtsE"/>
    <property type="match status" value="1"/>
</dbReference>
<evidence type="ECO:0000256" key="3">
    <source>
        <dbReference type="ARBA" id="ARBA00022741"/>
    </source>
</evidence>
<dbReference type="Gene3D" id="3.40.50.300">
    <property type="entry name" value="P-loop containing nucleotide triphosphate hydrolases"/>
    <property type="match status" value="1"/>
</dbReference>
<name>A0A1H9CRN6_9LACT</name>
<dbReference type="PANTHER" id="PTHR42798:SF7">
    <property type="entry name" value="ALPHA-D-RIBOSE 1-METHYLPHOSPHONATE 5-TRIPHOSPHATE SYNTHASE SUBUNIT PHNL"/>
    <property type="match status" value="1"/>
</dbReference>
<dbReference type="EMBL" id="FOEN01000004">
    <property type="protein sequence ID" value="SEQ03890.1"/>
    <property type="molecule type" value="Genomic_DNA"/>
</dbReference>
<dbReference type="PROSITE" id="PS00211">
    <property type="entry name" value="ABC_TRANSPORTER_1"/>
    <property type="match status" value="1"/>
</dbReference>
<dbReference type="GO" id="GO:0098796">
    <property type="term" value="C:membrane protein complex"/>
    <property type="evidence" value="ECO:0007669"/>
    <property type="project" value="UniProtKB-ARBA"/>
</dbReference>
<dbReference type="GO" id="GO:0016887">
    <property type="term" value="F:ATP hydrolysis activity"/>
    <property type="evidence" value="ECO:0007669"/>
    <property type="project" value="InterPro"/>
</dbReference>
<feature type="domain" description="ABC transporter" evidence="6">
    <location>
        <begin position="4"/>
        <end position="243"/>
    </location>
</feature>
<dbReference type="InterPro" id="IPR017911">
    <property type="entry name" value="MacB-like_ATP-bd"/>
</dbReference>
<keyword evidence="4 7" id="KW-0067">ATP-binding</keyword>
<dbReference type="Proteomes" id="UP000198833">
    <property type="component" value="Unassembled WGS sequence"/>
</dbReference>
<keyword evidence="2" id="KW-0813">Transport</keyword>
<dbReference type="RefSeq" id="WP_092571328.1">
    <property type="nucleotide sequence ID" value="NZ_CALUDV010000003.1"/>
</dbReference>
<dbReference type="PROSITE" id="PS50893">
    <property type="entry name" value="ABC_TRANSPORTER_2"/>
    <property type="match status" value="1"/>
</dbReference>